<dbReference type="PANTHER" id="PTHR30126">
    <property type="entry name" value="HTH-TYPE TRANSCRIPTIONAL REGULATOR"/>
    <property type="match status" value="1"/>
</dbReference>
<evidence type="ECO:0000256" key="2">
    <source>
        <dbReference type="ARBA" id="ARBA00023015"/>
    </source>
</evidence>
<protein>
    <submittedName>
        <fullName evidence="6">DNA-binding transcriptional LysR family regulator</fullName>
    </submittedName>
</protein>
<evidence type="ECO:0000256" key="4">
    <source>
        <dbReference type="ARBA" id="ARBA00023163"/>
    </source>
</evidence>
<gene>
    <name evidence="6" type="ORF">DFO73_11649</name>
</gene>
<keyword evidence="4" id="KW-0804">Transcription</keyword>
<dbReference type="InterPro" id="IPR000847">
    <property type="entry name" value="LysR_HTH_N"/>
</dbReference>
<evidence type="ECO:0000256" key="1">
    <source>
        <dbReference type="ARBA" id="ARBA00009437"/>
    </source>
</evidence>
<sequence length="308" mass="34064">MYPKYSMNFRKLEAFVLLIEKKSFSEVAAQLGCTQPAISQLIKSLEADLNLSLYDRYSSIIRTTPAGHFVYQKAKSILKQWEELEGEIQSFHNTLTGNLVIGASTIPGTYLIPQYVREFHRLFPNVSVSVEISDSKKIIDKIINNQVDIGLVGINPSSNKIMTLEVASDTLVFITPNNHPLSNSNSLNSDTLRNYNFVLREEGSGTRKVMEDYLTIYGIQMSDLQSVVHVGSTEALIASVEAGVGISCVSKLAAIPAATSGRIQIAEGLEPFKRSFYLSTLSKNTNLPIIKEFTAIYTAKDIQDEIGI</sequence>
<dbReference type="Pfam" id="PF03466">
    <property type="entry name" value="LysR_substrate"/>
    <property type="match status" value="1"/>
</dbReference>
<dbReference type="PROSITE" id="PS50931">
    <property type="entry name" value="HTH_LYSR"/>
    <property type="match status" value="1"/>
</dbReference>
<dbReference type="Pfam" id="PF00126">
    <property type="entry name" value="HTH_1"/>
    <property type="match status" value="1"/>
</dbReference>
<dbReference type="EMBL" id="QGTW01000016">
    <property type="protein sequence ID" value="PWW20235.1"/>
    <property type="molecule type" value="Genomic_DNA"/>
</dbReference>
<dbReference type="InterPro" id="IPR047788">
    <property type="entry name" value="LysR-like_Sec_metab"/>
</dbReference>
<comment type="similarity">
    <text evidence="1">Belongs to the LysR transcriptional regulatory family.</text>
</comment>
<dbReference type="InterPro" id="IPR036388">
    <property type="entry name" value="WH-like_DNA-bd_sf"/>
</dbReference>
<dbReference type="RefSeq" id="WP_110067131.1">
    <property type="nucleotide sequence ID" value="NZ_QGTW01000016.1"/>
</dbReference>
<dbReference type="OrthoDB" id="63123at2"/>
<dbReference type="FunFam" id="1.10.10.10:FF:000001">
    <property type="entry name" value="LysR family transcriptional regulator"/>
    <property type="match status" value="1"/>
</dbReference>
<dbReference type="PRINTS" id="PR00039">
    <property type="entry name" value="HTHLYSR"/>
</dbReference>
<dbReference type="GO" id="GO:0000976">
    <property type="term" value="F:transcription cis-regulatory region binding"/>
    <property type="evidence" value="ECO:0007669"/>
    <property type="project" value="TreeGrafter"/>
</dbReference>
<dbReference type="InterPro" id="IPR005119">
    <property type="entry name" value="LysR_subst-bd"/>
</dbReference>
<dbReference type="NCBIfam" id="NF040786">
    <property type="entry name" value="LysR_Sec_metab"/>
    <property type="match status" value="1"/>
</dbReference>
<evidence type="ECO:0000313" key="6">
    <source>
        <dbReference type="EMBL" id="PWW20235.1"/>
    </source>
</evidence>
<proteinExistence type="inferred from homology"/>
<dbReference type="Proteomes" id="UP000247150">
    <property type="component" value="Unassembled WGS sequence"/>
</dbReference>
<keyword evidence="2" id="KW-0805">Transcription regulation</keyword>
<dbReference type="PANTHER" id="PTHR30126:SF64">
    <property type="entry name" value="HTH-TYPE TRANSCRIPTIONAL REGULATOR CITR"/>
    <property type="match status" value="1"/>
</dbReference>
<dbReference type="Gene3D" id="1.10.10.10">
    <property type="entry name" value="Winged helix-like DNA-binding domain superfamily/Winged helix DNA-binding domain"/>
    <property type="match status" value="1"/>
</dbReference>
<organism evidence="6 7">
    <name type="scientific">Cytobacillus oceanisediminis</name>
    <dbReference type="NCBI Taxonomy" id="665099"/>
    <lineage>
        <taxon>Bacteria</taxon>
        <taxon>Bacillati</taxon>
        <taxon>Bacillota</taxon>
        <taxon>Bacilli</taxon>
        <taxon>Bacillales</taxon>
        <taxon>Bacillaceae</taxon>
        <taxon>Cytobacillus</taxon>
    </lineage>
</organism>
<dbReference type="GO" id="GO:0003700">
    <property type="term" value="F:DNA-binding transcription factor activity"/>
    <property type="evidence" value="ECO:0007669"/>
    <property type="project" value="InterPro"/>
</dbReference>
<accession>A0A2V2ZJW3</accession>
<dbReference type="InterPro" id="IPR036390">
    <property type="entry name" value="WH_DNA-bd_sf"/>
</dbReference>
<evidence type="ECO:0000313" key="7">
    <source>
        <dbReference type="Proteomes" id="UP000247150"/>
    </source>
</evidence>
<reference evidence="6 7" key="1">
    <citation type="submission" date="2018-05" db="EMBL/GenBank/DDBJ databases">
        <title>Freshwater and sediment microbial communities from various areas in North America, analyzing microbe dynamics in response to fracking.</title>
        <authorList>
            <person name="Lamendella R."/>
        </authorList>
    </citation>
    <scope>NUCLEOTIDE SEQUENCE [LARGE SCALE GENOMIC DNA]</scope>
    <source>
        <strain evidence="6 7">15_TX</strain>
    </source>
</reference>
<dbReference type="SUPFAM" id="SSF46785">
    <property type="entry name" value="Winged helix' DNA-binding domain"/>
    <property type="match status" value="1"/>
</dbReference>
<keyword evidence="3 6" id="KW-0238">DNA-binding</keyword>
<dbReference type="AlphaFoldDB" id="A0A2V2ZJW3"/>
<dbReference type="Gene3D" id="3.40.190.290">
    <property type="match status" value="1"/>
</dbReference>
<comment type="caution">
    <text evidence="6">The sequence shown here is derived from an EMBL/GenBank/DDBJ whole genome shotgun (WGS) entry which is preliminary data.</text>
</comment>
<dbReference type="SUPFAM" id="SSF53850">
    <property type="entry name" value="Periplasmic binding protein-like II"/>
    <property type="match status" value="1"/>
</dbReference>
<name>A0A2V2ZJW3_9BACI</name>
<feature type="domain" description="HTH lysR-type" evidence="5">
    <location>
        <begin position="7"/>
        <end position="64"/>
    </location>
</feature>
<evidence type="ECO:0000256" key="3">
    <source>
        <dbReference type="ARBA" id="ARBA00023125"/>
    </source>
</evidence>
<evidence type="ECO:0000259" key="5">
    <source>
        <dbReference type="PROSITE" id="PS50931"/>
    </source>
</evidence>